<organism evidence="4 5">
    <name type="scientific">Lihuaxuella thermophila</name>
    <dbReference type="NCBI Taxonomy" id="1173111"/>
    <lineage>
        <taxon>Bacteria</taxon>
        <taxon>Bacillati</taxon>
        <taxon>Bacillota</taxon>
        <taxon>Bacilli</taxon>
        <taxon>Bacillales</taxon>
        <taxon>Thermoactinomycetaceae</taxon>
        <taxon>Lihuaxuella</taxon>
    </lineage>
</organism>
<dbReference type="PANTHER" id="PTHR35561">
    <property type="entry name" value="RNA 2',3'-CYCLIC PHOSPHODIESTERASE"/>
    <property type="match status" value="1"/>
</dbReference>
<evidence type="ECO:0000256" key="2">
    <source>
        <dbReference type="HAMAP-Rule" id="MF_01940"/>
    </source>
</evidence>
<accession>A0A1H8C5X5</accession>
<comment type="function">
    <text evidence="2">Hydrolyzes RNA 2',3'-cyclic phosphodiester to an RNA 2'-phosphomonoester.</text>
</comment>
<dbReference type="InterPro" id="IPR004175">
    <property type="entry name" value="RNA_CPDase"/>
</dbReference>
<reference evidence="4 5" key="1">
    <citation type="submission" date="2016-10" db="EMBL/GenBank/DDBJ databases">
        <authorList>
            <person name="de Groot N.N."/>
        </authorList>
    </citation>
    <scope>NUCLEOTIDE SEQUENCE [LARGE SCALE GENOMIC DNA]</scope>
    <source>
        <strain evidence="4 5">DSM 46701</strain>
    </source>
</reference>
<dbReference type="EC" id="3.1.4.58" evidence="2"/>
<dbReference type="GO" id="GO:0016874">
    <property type="term" value="F:ligase activity"/>
    <property type="evidence" value="ECO:0007669"/>
    <property type="project" value="UniProtKB-KW"/>
</dbReference>
<evidence type="ECO:0000259" key="3">
    <source>
        <dbReference type="Pfam" id="PF02834"/>
    </source>
</evidence>
<dbReference type="Pfam" id="PF02834">
    <property type="entry name" value="LigT_PEase"/>
    <property type="match status" value="2"/>
</dbReference>
<dbReference type="GO" id="GO:0008664">
    <property type="term" value="F:RNA 2',3'-cyclic 3'-phosphodiesterase activity"/>
    <property type="evidence" value="ECO:0007669"/>
    <property type="project" value="UniProtKB-EC"/>
</dbReference>
<comment type="catalytic activity">
    <reaction evidence="2">
        <text>a 3'-end 2',3'-cyclophospho-ribonucleotide-RNA + H2O = a 3'-end 2'-phospho-ribonucleotide-RNA + H(+)</text>
        <dbReference type="Rhea" id="RHEA:11828"/>
        <dbReference type="Rhea" id="RHEA-COMP:10464"/>
        <dbReference type="Rhea" id="RHEA-COMP:17353"/>
        <dbReference type="ChEBI" id="CHEBI:15377"/>
        <dbReference type="ChEBI" id="CHEBI:15378"/>
        <dbReference type="ChEBI" id="CHEBI:83064"/>
        <dbReference type="ChEBI" id="CHEBI:173113"/>
        <dbReference type="EC" id="3.1.4.58"/>
    </reaction>
</comment>
<name>A0A1H8C5X5_9BACL</name>
<feature type="domain" description="Phosphoesterase HXTX" evidence="3">
    <location>
        <begin position="84"/>
        <end position="160"/>
    </location>
</feature>
<dbReference type="SUPFAM" id="SSF55144">
    <property type="entry name" value="LigT-like"/>
    <property type="match status" value="1"/>
</dbReference>
<keyword evidence="4" id="KW-0436">Ligase</keyword>
<evidence type="ECO:0000313" key="4">
    <source>
        <dbReference type="EMBL" id="SEM89668.1"/>
    </source>
</evidence>
<dbReference type="AlphaFoldDB" id="A0A1H8C5X5"/>
<keyword evidence="5" id="KW-1185">Reference proteome</keyword>
<dbReference type="InterPro" id="IPR014051">
    <property type="entry name" value="Phosphoesterase_HXTX"/>
</dbReference>
<dbReference type="NCBIfam" id="TIGR02258">
    <property type="entry name" value="2_5_ligase"/>
    <property type="match status" value="1"/>
</dbReference>
<dbReference type="InterPro" id="IPR009097">
    <property type="entry name" value="Cyclic_Pdiesterase"/>
</dbReference>
<comment type="similarity">
    <text evidence="2">Belongs to the 2H phosphoesterase superfamily. ThpR family.</text>
</comment>
<protein>
    <recommendedName>
        <fullName evidence="2">RNA 2',3'-cyclic phosphodiesterase</fullName>
        <shortName evidence="2">RNA 2',3'-CPDase</shortName>
        <ecNumber evidence="2">3.1.4.58</ecNumber>
    </recommendedName>
</protein>
<keyword evidence="1 2" id="KW-0378">Hydrolase</keyword>
<dbReference type="GO" id="GO:0004113">
    <property type="term" value="F:2',3'-cyclic-nucleotide 3'-phosphodiesterase activity"/>
    <property type="evidence" value="ECO:0007669"/>
    <property type="project" value="InterPro"/>
</dbReference>
<sequence>MLSRWCHERKKEWPFGKWVFEEDYHITLQFLGDCSHGQLESIVSALEAVAGKERPFTLTIRGIGTFGRLEQPRILWAGVAGDLERLRHLQQQVTTNLAPIGFPPEDRPYRPHITLARKYQKNDFITRQAGQMNPWETDESAWEAEEIVLYETRLGQQPMYHPISRFRFP</sequence>
<feature type="short sequence motif" description="HXTX 1" evidence="2">
    <location>
        <begin position="25"/>
        <end position="28"/>
    </location>
</feature>
<feature type="active site" description="Proton acceptor" evidence="2">
    <location>
        <position position="112"/>
    </location>
</feature>
<dbReference type="EMBL" id="FOCQ01000003">
    <property type="protein sequence ID" value="SEM89668.1"/>
    <property type="molecule type" value="Genomic_DNA"/>
</dbReference>
<evidence type="ECO:0000256" key="1">
    <source>
        <dbReference type="ARBA" id="ARBA00022801"/>
    </source>
</evidence>
<dbReference type="STRING" id="1173111.SAMN05444955_10349"/>
<dbReference type="HAMAP" id="MF_01940">
    <property type="entry name" value="RNA_CPDase"/>
    <property type="match status" value="1"/>
</dbReference>
<dbReference type="Proteomes" id="UP000199695">
    <property type="component" value="Unassembled WGS sequence"/>
</dbReference>
<feature type="short sequence motif" description="HXTX 2" evidence="2">
    <location>
        <begin position="112"/>
        <end position="115"/>
    </location>
</feature>
<gene>
    <name evidence="4" type="ORF">SAMN05444955_10349</name>
</gene>
<evidence type="ECO:0000313" key="5">
    <source>
        <dbReference type="Proteomes" id="UP000199695"/>
    </source>
</evidence>
<dbReference type="PANTHER" id="PTHR35561:SF1">
    <property type="entry name" value="RNA 2',3'-CYCLIC PHOSPHODIESTERASE"/>
    <property type="match status" value="1"/>
</dbReference>
<feature type="domain" description="Phosphoesterase HXTX" evidence="3">
    <location>
        <begin position="8"/>
        <end position="76"/>
    </location>
</feature>
<proteinExistence type="inferred from homology"/>
<feature type="active site" description="Proton donor" evidence="2">
    <location>
        <position position="25"/>
    </location>
</feature>
<dbReference type="Gene3D" id="3.90.1140.10">
    <property type="entry name" value="Cyclic phosphodiesterase"/>
    <property type="match status" value="1"/>
</dbReference>